<keyword evidence="5" id="KW-0560">Oxidoreductase</keyword>
<protein>
    <recommendedName>
        <fullName evidence="2">Probable nitronate monooxygenase</fullName>
    </recommendedName>
</protein>
<dbReference type="PANTHER" id="PTHR32332">
    <property type="entry name" value="2-NITROPROPANE DIOXYGENASE"/>
    <property type="match status" value="1"/>
</dbReference>
<dbReference type="RefSeq" id="WP_367778971.1">
    <property type="nucleotide sequence ID" value="NZ_JBFMIA010000003.1"/>
</dbReference>
<comment type="caution">
    <text evidence="6">The sequence shown here is derived from an EMBL/GenBank/DDBJ whole genome shotgun (WGS) entry which is preliminary data.</text>
</comment>
<dbReference type="CDD" id="cd04730">
    <property type="entry name" value="NPD_like"/>
    <property type="match status" value="1"/>
</dbReference>
<sequence length="326" mass="35349">MKIQTDITQLLGIRYPIIQGGLQGLGTSHLVSKVSEAGGLGLITAGSFETKKDMLQDIDIARRLTDKPFGVNIAIGIRKPMDEFIDGVIEGEVPIVFTSGNNPEPFIDRLKEKDIKIVHVAPSIRFAKKAESLGYDAVVVNGYEGGGHSGKDDTTSLTLVQKAANELNIPVIAAGGFSTGKSLLAALALGAEGIQMGTRFLLSKEAILHNRVKQLLVRMQENDTILVKKSIGKTARVWKNARSIELAKFEEKGATFEEIFPYISGESYEELIRNGNVESGVIALGQTVGLIDTIKTVEGIIQEISNEYDKQLQKLNLLQKGDSLES</sequence>
<dbReference type="InterPro" id="IPR013785">
    <property type="entry name" value="Aldolase_TIM"/>
</dbReference>
<dbReference type="EMBL" id="JBFMIA010000003">
    <property type="protein sequence ID" value="MEW9501501.1"/>
    <property type="molecule type" value="Genomic_DNA"/>
</dbReference>
<evidence type="ECO:0000256" key="1">
    <source>
        <dbReference type="ARBA" id="ARBA00003535"/>
    </source>
</evidence>
<dbReference type="Pfam" id="PF03060">
    <property type="entry name" value="NMO"/>
    <property type="match status" value="1"/>
</dbReference>
<keyword evidence="7" id="KW-1185">Reference proteome</keyword>
<keyword evidence="3" id="KW-0285">Flavoprotein</keyword>
<name>A0ABV3Q302_9BACL</name>
<evidence type="ECO:0000256" key="4">
    <source>
        <dbReference type="ARBA" id="ARBA00022643"/>
    </source>
</evidence>
<evidence type="ECO:0000256" key="5">
    <source>
        <dbReference type="ARBA" id="ARBA00023002"/>
    </source>
</evidence>
<organism evidence="6 7">
    <name type="scientific">Jeotgalibacillus marinus</name>
    <dbReference type="NCBI Taxonomy" id="86667"/>
    <lineage>
        <taxon>Bacteria</taxon>
        <taxon>Bacillati</taxon>
        <taxon>Bacillota</taxon>
        <taxon>Bacilli</taxon>
        <taxon>Bacillales</taxon>
        <taxon>Caryophanaceae</taxon>
        <taxon>Jeotgalibacillus</taxon>
    </lineage>
</organism>
<dbReference type="GO" id="GO:0004497">
    <property type="term" value="F:monooxygenase activity"/>
    <property type="evidence" value="ECO:0007669"/>
    <property type="project" value="UniProtKB-KW"/>
</dbReference>
<dbReference type="PANTHER" id="PTHR32332:SF20">
    <property type="entry name" value="2-NITROPROPANE DIOXYGENASE-LIKE PROTEIN"/>
    <property type="match status" value="1"/>
</dbReference>
<dbReference type="InterPro" id="IPR004136">
    <property type="entry name" value="NMO"/>
</dbReference>
<proteinExistence type="predicted"/>
<evidence type="ECO:0000256" key="2">
    <source>
        <dbReference type="ARBA" id="ARBA00013457"/>
    </source>
</evidence>
<gene>
    <name evidence="6" type="ORF">AB1471_06750</name>
</gene>
<dbReference type="SUPFAM" id="SSF51412">
    <property type="entry name" value="Inosine monophosphate dehydrogenase (IMPDH)"/>
    <property type="match status" value="1"/>
</dbReference>
<evidence type="ECO:0000313" key="6">
    <source>
        <dbReference type="EMBL" id="MEW9501501.1"/>
    </source>
</evidence>
<keyword evidence="6" id="KW-0503">Monooxygenase</keyword>
<dbReference type="Proteomes" id="UP001556040">
    <property type="component" value="Unassembled WGS sequence"/>
</dbReference>
<keyword evidence="4" id="KW-0288">FMN</keyword>
<comment type="function">
    <text evidence="1">Nitronate monooxygenase that uses molecular oxygen to catalyze the oxidative denitrification of alkyl nitronates. Acts on propionate 3-nitronate (P3N), the presumed physiological substrate. Probably functions in the detoxification of P3N, a metabolic poison produced by plants and fungi as a defense mechanism.</text>
</comment>
<accession>A0ABV3Q302</accession>
<reference evidence="6 7" key="1">
    <citation type="journal article" date="1979" name="Int. J. Syst. Evol. Microbiol.">
        <title>Bacillus globisporus subsp. marinus subsp. nov.</title>
        <authorList>
            <person name="Liu H."/>
        </authorList>
    </citation>
    <scope>NUCLEOTIDE SEQUENCE [LARGE SCALE GENOMIC DNA]</scope>
    <source>
        <strain evidence="6 7">DSM 1297</strain>
    </source>
</reference>
<evidence type="ECO:0000313" key="7">
    <source>
        <dbReference type="Proteomes" id="UP001556040"/>
    </source>
</evidence>
<evidence type="ECO:0000256" key="3">
    <source>
        <dbReference type="ARBA" id="ARBA00022630"/>
    </source>
</evidence>
<dbReference type="Gene3D" id="3.20.20.70">
    <property type="entry name" value="Aldolase class I"/>
    <property type="match status" value="1"/>
</dbReference>